<keyword evidence="3" id="KW-0328">Glycosyltransferase</keyword>
<sequence length="360" mass="39828">MSIWIQVVQHLQPGGIETMALDLQRMEEAHEQGVIISLEGTKEQALAAWPRLRPYADRLMFLNKPPGFSWKTLWKLTNLFRQWAVPVVHTHHIGPLIYGGIAARLARVKVVIHTEHDAWHLRQQRRRILQSAILKWVKPMLVADANLVAGELKAALGVADENVQVIKNGVDTHNFAPGNQQDARKALGLPNDCQIIGCAGRLELEKGQAVLIEALPFLPTDVHLALAGDGSQRKSLEQQVASLHLSHRVHFLGALDCMPRFYQSLDLFCLPSYFEGLSLVILEAQACEVPAVVTNVGASTEALCPRTGTVVEPGSAFAMAQALELKLEKPSSGNPRQFVKQSGDLRTTARNYAALRHRFL</sequence>
<organism evidence="3 4">
    <name type="scientific">Agarivorans aestuarii</name>
    <dbReference type="NCBI Taxonomy" id="1563703"/>
    <lineage>
        <taxon>Bacteria</taxon>
        <taxon>Pseudomonadati</taxon>
        <taxon>Pseudomonadota</taxon>
        <taxon>Gammaproteobacteria</taxon>
        <taxon>Alteromonadales</taxon>
        <taxon>Alteromonadaceae</taxon>
        <taxon>Agarivorans</taxon>
    </lineage>
</organism>
<comment type="caution">
    <text evidence="3">The sequence shown here is derived from an EMBL/GenBank/DDBJ whole genome shotgun (WGS) entry which is preliminary data.</text>
</comment>
<dbReference type="InterPro" id="IPR001296">
    <property type="entry name" value="Glyco_trans_1"/>
</dbReference>
<evidence type="ECO:0000259" key="1">
    <source>
        <dbReference type="Pfam" id="PF00534"/>
    </source>
</evidence>
<name>A0ABU7G9G1_9ALTE</name>
<dbReference type="SUPFAM" id="SSF53756">
    <property type="entry name" value="UDP-Glycosyltransferase/glycogen phosphorylase"/>
    <property type="match status" value="1"/>
</dbReference>
<dbReference type="GO" id="GO:0016757">
    <property type="term" value="F:glycosyltransferase activity"/>
    <property type="evidence" value="ECO:0007669"/>
    <property type="project" value="UniProtKB-KW"/>
</dbReference>
<dbReference type="EC" id="2.4.-.-" evidence="3"/>
<protein>
    <submittedName>
        <fullName evidence="3">Glycosyltransferase</fullName>
        <ecNumber evidence="3">2.4.-.-</ecNumber>
    </submittedName>
</protein>
<dbReference type="EMBL" id="JAYDYW010000016">
    <property type="protein sequence ID" value="MEE1675827.1"/>
    <property type="molecule type" value="Genomic_DNA"/>
</dbReference>
<evidence type="ECO:0000313" key="4">
    <source>
        <dbReference type="Proteomes" id="UP001310248"/>
    </source>
</evidence>
<keyword evidence="4" id="KW-1185">Reference proteome</keyword>
<accession>A0ABU7G9G1</accession>
<dbReference type="RefSeq" id="WP_329776608.1">
    <property type="nucleotide sequence ID" value="NZ_JAYDYW010000016.1"/>
</dbReference>
<reference evidence="3 4" key="2">
    <citation type="submission" date="2023-12" db="EMBL/GenBank/DDBJ databases">
        <authorList>
            <consortium name="Cladostephus spongiosus"/>
            <person name="Lorente B."/>
            <person name="Cabral C."/>
            <person name="Frias J."/>
            <person name="Faria J."/>
            <person name="Toubarro D."/>
        </authorList>
    </citation>
    <scope>NUCLEOTIDE SEQUENCE [LARGE SCALE GENOMIC DNA]</scope>
    <source>
        <strain evidence="3 4">ZMCS4</strain>
    </source>
</reference>
<dbReference type="PANTHER" id="PTHR45947:SF3">
    <property type="entry name" value="SULFOQUINOVOSYL TRANSFERASE SQD2"/>
    <property type="match status" value="1"/>
</dbReference>
<dbReference type="PANTHER" id="PTHR45947">
    <property type="entry name" value="SULFOQUINOVOSYL TRANSFERASE SQD2"/>
    <property type="match status" value="1"/>
</dbReference>
<dbReference type="Pfam" id="PF13439">
    <property type="entry name" value="Glyco_transf_4"/>
    <property type="match status" value="1"/>
</dbReference>
<feature type="domain" description="Glycosyltransferase subfamily 4-like N-terminal" evidence="2">
    <location>
        <begin position="13"/>
        <end position="173"/>
    </location>
</feature>
<dbReference type="Proteomes" id="UP001310248">
    <property type="component" value="Unassembled WGS sequence"/>
</dbReference>
<reference evidence="4" key="1">
    <citation type="submission" date="2023-07" db="EMBL/GenBank/DDBJ databases">
        <title>Draft genome sequence of Agarivorans aestuarii strain ZMCS4, a CAZymes producing bacteria isolated from the marine brown algae Clodostephus spongiosus.</title>
        <authorList>
            <person name="Lorente B."/>
            <person name="Cabral C."/>
            <person name="Frias J."/>
            <person name="Faria J."/>
            <person name="Toubarro D."/>
        </authorList>
    </citation>
    <scope>NUCLEOTIDE SEQUENCE [LARGE SCALE GENOMIC DNA]</scope>
    <source>
        <strain evidence="4">ZMCS4</strain>
    </source>
</reference>
<keyword evidence="3" id="KW-0808">Transferase</keyword>
<dbReference type="InterPro" id="IPR050194">
    <property type="entry name" value="Glycosyltransferase_grp1"/>
</dbReference>
<dbReference type="Gene3D" id="3.40.50.2000">
    <property type="entry name" value="Glycogen Phosphorylase B"/>
    <property type="match status" value="2"/>
</dbReference>
<evidence type="ECO:0000313" key="3">
    <source>
        <dbReference type="EMBL" id="MEE1675827.1"/>
    </source>
</evidence>
<dbReference type="InterPro" id="IPR028098">
    <property type="entry name" value="Glyco_trans_4-like_N"/>
</dbReference>
<proteinExistence type="predicted"/>
<feature type="domain" description="Glycosyl transferase family 1" evidence="1">
    <location>
        <begin position="180"/>
        <end position="333"/>
    </location>
</feature>
<evidence type="ECO:0000259" key="2">
    <source>
        <dbReference type="Pfam" id="PF13439"/>
    </source>
</evidence>
<gene>
    <name evidence="3" type="ORF">SNR37_001154</name>
</gene>
<dbReference type="Pfam" id="PF00534">
    <property type="entry name" value="Glycos_transf_1"/>
    <property type="match status" value="1"/>
</dbReference>